<sequence>MASTNSDFFKIIPVAIFGTLAIFTTVFLEYKLKEFREEKKRLKSLKDEIEEKERVGVPKVLIDTEESETSAHETSNPDKLSSELEDRHVLFVCMRCTHKKTTCAGLEDCKLGLNNENKTIEQDVEDLGDSGEDKPQIKPGAVLYHKLVQAHGLQSSPTRKFRKQFEIRPTRCLSTCDEGASIALQGPNTKFGYQFKQLDPKDPTLVDDILEFSSYYVESSDGYSKSKTRPSSLKSTIASRIPPKNHYSTA</sequence>
<evidence type="ECO:0000313" key="2">
    <source>
        <dbReference type="Proteomes" id="UP001165960"/>
    </source>
</evidence>
<reference evidence="1" key="1">
    <citation type="submission" date="2022-04" db="EMBL/GenBank/DDBJ databases">
        <title>Genome of the entomopathogenic fungus Entomophthora muscae.</title>
        <authorList>
            <person name="Elya C."/>
            <person name="Lovett B.R."/>
            <person name="Lee E."/>
            <person name="Macias A.M."/>
            <person name="Hajek A.E."/>
            <person name="De Bivort B.L."/>
            <person name="Kasson M.T."/>
            <person name="De Fine Licht H.H."/>
            <person name="Stajich J.E."/>
        </authorList>
    </citation>
    <scope>NUCLEOTIDE SEQUENCE</scope>
    <source>
        <strain evidence="1">Berkeley</strain>
    </source>
</reference>
<comment type="caution">
    <text evidence="1">The sequence shown here is derived from an EMBL/GenBank/DDBJ whole genome shotgun (WGS) entry which is preliminary data.</text>
</comment>
<gene>
    <name evidence="1" type="ORF">DSO57_1015965</name>
</gene>
<name>A0ACC2T5U9_9FUNG</name>
<organism evidence="1 2">
    <name type="scientific">Entomophthora muscae</name>
    <dbReference type="NCBI Taxonomy" id="34485"/>
    <lineage>
        <taxon>Eukaryota</taxon>
        <taxon>Fungi</taxon>
        <taxon>Fungi incertae sedis</taxon>
        <taxon>Zoopagomycota</taxon>
        <taxon>Entomophthoromycotina</taxon>
        <taxon>Entomophthoromycetes</taxon>
        <taxon>Entomophthorales</taxon>
        <taxon>Entomophthoraceae</taxon>
        <taxon>Entomophthora</taxon>
    </lineage>
</organism>
<proteinExistence type="predicted"/>
<accession>A0ACC2T5U9</accession>
<protein>
    <submittedName>
        <fullName evidence="1">Uncharacterized protein</fullName>
    </submittedName>
</protein>
<dbReference type="EMBL" id="QTSX02003614">
    <property type="protein sequence ID" value="KAJ9069692.1"/>
    <property type="molecule type" value="Genomic_DNA"/>
</dbReference>
<evidence type="ECO:0000313" key="1">
    <source>
        <dbReference type="EMBL" id="KAJ9069692.1"/>
    </source>
</evidence>
<dbReference type="Proteomes" id="UP001165960">
    <property type="component" value="Unassembled WGS sequence"/>
</dbReference>
<keyword evidence="2" id="KW-1185">Reference proteome</keyword>